<dbReference type="RefSeq" id="WP_003813031.1">
    <property type="nucleotide sequence ID" value="NC_014638.1"/>
</dbReference>
<reference evidence="1 2" key="1">
    <citation type="journal article" date="2010" name="Proc. Natl. Acad. Sci. U.S.A.">
        <title>Genome analysis of Bifidobacterium bifidum PRL2010 reveals metabolic pathways for host-derived glycan foraging.</title>
        <authorList>
            <person name="Turroni F."/>
            <person name="Bottacini F."/>
            <person name="Foroni E."/>
            <person name="Mulder I."/>
            <person name="Kim J.H."/>
            <person name="Zomer A."/>
            <person name="Sanchez B."/>
            <person name="Bidossi A."/>
            <person name="Ferrarini A."/>
            <person name="Giubellini V."/>
            <person name="Delledonne M."/>
            <person name="Henrissat B."/>
            <person name="Coutinho P."/>
            <person name="Oggioni M."/>
            <person name="Fitzgerald G.F."/>
            <person name="Mills D."/>
            <person name="Margolles A."/>
            <person name="Kelly D."/>
            <person name="van Sinderen D."/>
            <person name="Ventura M."/>
        </authorList>
    </citation>
    <scope>NUCLEOTIDE SEQUENCE [LARGE SCALE GENOMIC DNA]</scope>
    <source>
        <strain evidence="1 2">PRL2010</strain>
    </source>
</reference>
<dbReference type="OrthoDB" id="9798416at2"/>
<dbReference type="PATRIC" id="fig|702459.3.peg.931"/>
<evidence type="ECO:0000313" key="1">
    <source>
        <dbReference type="EMBL" id="ADP35979.1"/>
    </source>
</evidence>
<proteinExistence type="predicted"/>
<dbReference type="AlphaFoldDB" id="A0A0H3ECH6"/>
<dbReference type="Proteomes" id="UP000002312">
    <property type="component" value="Chromosome"/>
</dbReference>
<name>A0A0H3ECH6_BIFBP</name>
<sequence>MPTPQFTEWHTAEHLENEEDIRLYLDACKAYDDPRLMSFAQREAAKARENFSKRE</sequence>
<dbReference type="KEGG" id="bbp:BBPR_0902"/>
<evidence type="ECO:0000313" key="2">
    <source>
        <dbReference type="Proteomes" id="UP000002312"/>
    </source>
</evidence>
<protein>
    <submittedName>
        <fullName evidence="1">Predicted transcriptional regulator</fullName>
    </submittedName>
</protein>
<dbReference type="EMBL" id="CP001840">
    <property type="protein sequence ID" value="ADP35979.1"/>
    <property type="molecule type" value="Genomic_DNA"/>
</dbReference>
<gene>
    <name evidence="1" type="ordered locus">BBPR_0902</name>
</gene>
<dbReference type="HOGENOM" id="CLU_3022804_0_0_11"/>
<organism evidence="1 2">
    <name type="scientific">Bifidobacterium bifidum (strain PRL2010)</name>
    <dbReference type="NCBI Taxonomy" id="702459"/>
    <lineage>
        <taxon>Bacteria</taxon>
        <taxon>Bacillati</taxon>
        <taxon>Actinomycetota</taxon>
        <taxon>Actinomycetes</taxon>
        <taxon>Bifidobacteriales</taxon>
        <taxon>Bifidobacteriaceae</taxon>
        <taxon>Bifidobacterium</taxon>
    </lineage>
</organism>
<accession>A0A0H3ECH6</accession>